<dbReference type="Pfam" id="PF00860">
    <property type="entry name" value="Xan_ur_permease"/>
    <property type="match status" value="1"/>
</dbReference>
<protein>
    <submittedName>
        <fullName evidence="10">Nucleobase:cation symporter-2 family protein</fullName>
    </submittedName>
</protein>
<dbReference type="InterPro" id="IPR017588">
    <property type="entry name" value="UacT-like"/>
</dbReference>
<feature type="transmembrane region" description="Helical" evidence="9">
    <location>
        <begin position="319"/>
        <end position="342"/>
    </location>
</feature>
<comment type="subcellular location">
    <subcellularLocation>
        <location evidence="1">Cell membrane</location>
        <topology evidence="1">Multi-pass membrane protein</topology>
    </subcellularLocation>
</comment>
<keyword evidence="6 9" id="KW-1133">Transmembrane helix</keyword>
<feature type="transmembrane region" description="Helical" evidence="9">
    <location>
        <begin position="414"/>
        <end position="431"/>
    </location>
</feature>
<dbReference type="InterPro" id="IPR006043">
    <property type="entry name" value="NCS2"/>
</dbReference>
<evidence type="ECO:0000313" key="10">
    <source>
        <dbReference type="EMBL" id="MDA2808424.1"/>
    </source>
</evidence>
<dbReference type="Proteomes" id="UP001165685">
    <property type="component" value="Unassembled WGS sequence"/>
</dbReference>
<comment type="similarity">
    <text evidence="2">Belongs to the nucleobase:cation symporter-2 (NCS2) (TC 2.A.40) family.</text>
</comment>
<dbReference type="RefSeq" id="WP_270681018.1">
    <property type="nucleotide sequence ID" value="NZ_JAQFWP010000084.1"/>
</dbReference>
<dbReference type="InterPro" id="IPR006042">
    <property type="entry name" value="Xan_ur_permease"/>
</dbReference>
<organism evidence="10 11">
    <name type="scientific">Nocardiopsis suaedae</name>
    <dbReference type="NCBI Taxonomy" id="3018444"/>
    <lineage>
        <taxon>Bacteria</taxon>
        <taxon>Bacillati</taxon>
        <taxon>Actinomycetota</taxon>
        <taxon>Actinomycetes</taxon>
        <taxon>Streptosporangiales</taxon>
        <taxon>Nocardiopsidaceae</taxon>
        <taxon>Nocardiopsis</taxon>
    </lineage>
</organism>
<dbReference type="NCBIfam" id="TIGR03173">
    <property type="entry name" value="pbuX"/>
    <property type="match status" value="1"/>
</dbReference>
<feature type="transmembrane region" description="Helical" evidence="9">
    <location>
        <begin position="20"/>
        <end position="44"/>
    </location>
</feature>
<keyword evidence="7 9" id="KW-0472">Membrane</keyword>
<feature type="transmembrane region" description="Helical" evidence="9">
    <location>
        <begin position="136"/>
        <end position="157"/>
    </location>
</feature>
<feature type="transmembrane region" description="Helical" evidence="9">
    <location>
        <begin position="196"/>
        <end position="214"/>
    </location>
</feature>
<feature type="transmembrane region" description="Helical" evidence="9">
    <location>
        <begin position="56"/>
        <end position="73"/>
    </location>
</feature>
<name>A0ABT4TUN4_9ACTN</name>
<comment type="caution">
    <text evidence="10">The sequence shown here is derived from an EMBL/GenBank/DDBJ whole genome shotgun (WGS) entry which is preliminary data.</text>
</comment>
<gene>
    <name evidence="10" type="ORF">O4U47_28205</name>
</gene>
<evidence type="ECO:0000256" key="5">
    <source>
        <dbReference type="ARBA" id="ARBA00022692"/>
    </source>
</evidence>
<keyword evidence="5 9" id="KW-0812">Transmembrane</keyword>
<evidence type="ECO:0000256" key="9">
    <source>
        <dbReference type="SAM" id="Phobius"/>
    </source>
</evidence>
<evidence type="ECO:0000256" key="4">
    <source>
        <dbReference type="ARBA" id="ARBA00022475"/>
    </source>
</evidence>
<keyword evidence="4" id="KW-1003">Cell membrane</keyword>
<feature type="transmembrane region" description="Helical" evidence="9">
    <location>
        <begin position="348"/>
        <end position="368"/>
    </location>
</feature>
<evidence type="ECO:0000256" key="7">
    <source>
        <dbReference type="ARBA" id="ARBA00023136"/>
    </source>
</evidence>
<feature type="region of interest" description="Disordered" evidence="8">
    <location>
        <begin position="438"/>
        <end position="476"/>
    </location>
</feature>
<evidence type="ECO:0000313" key="11">
    <source>
        <dbReference type="Proteomes" id="UP001165685"/>
    </source>
</evidence>
<sequence>MRRRRGPAPERDAVDAVPRLRALVPLGVQHVLVAYSGLLTVPLLIGTGIGLSPDRIAALISANLFVSGLATVLQSAGVLNVGVRLPVVMGSTFTGIGPAILVGQWAGPAAVFGATMAAGALTFLAAPCFGRLLRFFPPVVTGTVIGIIGLSLVPSAGKMIAGDAETVPLAPALLALATVVCVVLVERFAPPSVGRLAVLVALAAGTAAAFPLGLVDLSGVGAADTFGPVVPFAFGPPEFALAAVVPFVIVQLVNMVETTGDTLAVGSVVGRRVGPDGIARALRADGLATLFSGVFNSFTMVTHSANVGMVNLTKVYSRWVVAFSGLLMAVLGLMPVLGALVAALPGPVLGGVGMVMFAMVGSVGIRILRDADLSDQRTLLIIAVSFGVALLPLGAPGLYGAFPDALRTVMESGIAAGAITAFLLNLLLFGVPRDTPGTAGADDAADTADTPSDAPATPETPESRSGPSGEEGGQER</sequence>
<keyword evidence="3" id="KW-0813">Transport</keyword>
<evidence type="ECO:0000256" key="1">
    <source>
        <dbReference type="ARBA" id="ARBA00004651"/>
    </source>
</evidence>
<evidence type="ECO:0000256" key="2">
    <source>
        <dbReference type="ARBA" id="ARBA00008821"/>
    </source>
</evidence>
<evidence type="ECO:0000256" key="3">
    <source>
        <dbReference type="ARBA" id="ARBA00022448"/>
    </source>
</evidence>
<feature type="transmembrane region" description="Helical" evidence="9">
    <location>
        <begin position="85"/>
        <end position="103"/>
    </location>
</feature>
<dbReference type="NCBIfam" id="NF037981">
    <property type="entry name" value="NCS2_1"/>
    <property type="match status" value="1"/>
</dbReference>
<reference evidence="10" key="1">
    <citation type="submission" date="2023-01" db="EMBL/GenBank/DDBJ databases">
        <title>Draft genome sequence of Nocardiopsis sp. LSu2-4 isolated from halophytes.</title>
        <authorList>
            <person name="Duangmal K."/>
            <person name="Chantavorakit T."/>
        </authorList>
    </citation>
    <scope>NUCLEOTIDE SEQUENCE</scope>
    <source>
        <strain evidence="10">LSu2-4</strain>
    </source>
</reference>
<feature type="transmembrane region" description="Helical" evidence="9">
    <location>
        <begin position="109"/>
        <end position="129"/>
    </location>
</feature>
<dbReference type="PANTHER" id="PTHR42810">
    <property type="entry name" value="PURINE PERMEASE C1399.01C-RELATED"/>
    <property type="match status" value="1"/>
</dbReference>
<feature type="transmembrane region" description="Helical" evidence="9">
    <location>
        <begin position="380"/>
        <end position="402"/>
    </location>
</feature>
<dbReference type="PROSITE" id="PS01116">
    <property type="entry name" value="XANTH_URACIL_PERMASE"/>
    <property type="match status" value="1"/>
</dbReference>
<evidence type="ECO:0000256" key="8">
    <source>
        <dbReference type="SAM" id="MobiDB-lite"/>
    </source>
</evidence>
<feature type="compositionally biased region" description="Low complexity" evidence="8">
    <location>
        <begin position="438"/>
        <end position="468"/>
    </location>
</feature>
<evidence type="ECO:0000256" key="6">
    <source>
        <dbReference type="ARBA" id="ARBA00022989"/>
    </source>
</evidence>
<dbReference type="EMBL" id="JAQFWP010000084">
    <property type="protein sequence ID" value="MDA2808424.1"/>
    <property type="molecule type" value="Genomic_DNA"/>
</dbReference>
<accession>A0ABT4TUN4</accession>
<feature type="transmembrane region" description="Helical" evidence="9">
    <location>
        <begin position="234"/>
        <end position="253"/>
    </location>
</feature>
<proteinExistence type="inferred from homology"/>
<dbReference type="PANTHER" id="PTHR42810:SF4">
    <property type="entry name" value="URIC ACID TRANSPORTER UACT"/>
    <property type="match status" value="1"/>
</dbReference>
<feature type="transmembrane region" description="Helical" evidence="9">
    <location>
        <begin position="169"/>
        <end position="189"/>
    </location>
</feature>
<keyword evidence="11" id="KW-1185">Reference proteome</keyword>
<dbReference type="NCBIfam" id="TIGR00801">
    <property type="entry name" value="ncs2"/>
    <property type="match status" value="1"/>
</dbReference>